<gene>
    <name evidence="1" type="ORF">MM415B01131_0002</name>
</gene>
<reference evidence="1" key="1">
    <citation type="submission" date="2020-03" db="EMBL/GenBank/DDBJ databases">
        <title>The deep terrestrial virosphere.</title>
        <authorList>
            <person name="Holmfeldt K."/>
            <person name="Nilsson E."/>
            <person name="Simone D."/>
            <person name="Lopez-Fernandez M."/>
            <person name="Wu X."/>
            <person name="de Brujin I."/>
            <person name="Lundin D."/>
            <person name="Andersson A."/>
            <person name="Bertilsson S."/>
            <person name="Dopson M."/>
        </authorList>
    </citation>
    <scope>NUCLEOTIDE SEQUENCE</scope>
    <source>
        <strain evidence="1">MM415B01131</strain>
    </source>
</reference>
<name>A0A6M3ISV6_9ZZZZ</name>
<proteinExistence type="predicted"/>
<dbReference type="EMBL" id="MT141404">
    <property type="protein sequence ID" value="QJA60301.1"/>
    <property type="molecule type" value="Genomic_DNA"/>
</dbReference>
<dbReference type="AlphaFoldDB" id="A0A6M3ISV6"/>
<protein>
    <submittedName>
        <fullName evidence="1">Uncharacterized protein</fullName>
    </submittedName>
</protein>
<accession>A0A6M3ISV6</accession>
<sequence length="75" mass="8393">MGECTWKKIDGRWQCQAKQCTHWQEDGKCGLGKVSLTCDNNDCRWNGEVAPGIYVCQTMDIHLDANGKCLGSEVK</sequence>
<evidence type="ECO:0000313" key="1">
    <source>
        <dbReference type="EMBL" id="QJA60301.1"/>
    </source>
</evidence>
<organism evidence="1">
    <name type="scientific">viral metagenome</name>
    <dbReference type="NCBI Taxonomy" id="1070528"/>
    <lineage>
        <taxon>unclassified sequences</taxon>
        <taxon>metagenomes</taxon>
        <taxon>organismal metagenomes</taxon>
    </lineage>
</organism>